<accession>A0A4R6WWA9</accession>
<dbReference type="InterPro" id="IPR023772">
    <property type="entry name" value="DNA-bd_HTH_TetR-type_CS"/>
</dbReference>
<evidence type="ECO:0000256" key="4">
    <source>
        <dbReference type="ARBA" id="ARBA00023163"/>
    </source>
</evidence>
<evidence type="ECO:0000256" key="3">
    <source>
        <dbReference type="ARBA" id="ARBA00023125"/>
    </source>
</evidence>
<dbReference type="GO" id="GO:0000976">
    <property type="term" value="F:transcription cis-regulatory region binding"/>
    <property type="evidence" value="ECO:0007669"/>
    <property type="project" value="TreeGrafter"/>
</dbReference>
<dbReference type="SUPFAM" id="SSF46689">
    <property type="entry name" value="Homeodomain-like"/>
    <property type="match status" value="1"/>
</dbReference>
<feature type="DNA-binding region" description="H-T-H motif" evidence="5">
    <location>
        <begin position="32"/>
        <end position="51"/>
    </location>
</feature>
<evidence type="ECO:0000256" key="5">
    <source>
        <dbReference type="PROSITE-ProRule" id="PRU00335"/>
    </source>
</evidence>
<dbReference type="InterPro" id="IPR036271">
    <property type="entry name" value="Tet_transcr_reg_TetR-rel_C_sf"/>
</dbReference>
<keyword evidence="8" id="KW-1185">Reference proteome</keyword>
<dbReference type="RefSeq" id="WP_133614111.1">
    <property type="nucleotide sequence ID" value="NZ_SNYW01000009.1"/>
</dbReference>
<dbReference type="PRINTS" id="PR00455">
    <property type="entry name" value="HTHTETR"/>
</dbReference>
<evidence type="ECO:0000256" key="2">
    <source>
        <dbReference type="ARBA" id="ARBA00023015"/>
    </source>
</evidence>
<dbReference type="InterPro" id="IPR050109">
    <property type="entry name" value="HTH-type_TetR-like_transc_reg"/>
</dbReference>
<dbReference type="SUPFAM" id="SSF48498">
    <property type="entry name" value="Tetracyclin repressor-like, C-terminal domain"/>
    <property type="match status" value="1"/>
</dbReference>
<sequence>MARNAPIRSNRRRELIEATIKVIAQHGYHGTTVSRVAKAAGVSVGLMNFHFESKDKLFEAVFRHLEDEYQQVWDARIAESEQAPWPLLKTMIATYFDRDVFNNERLNVWFAFWSDPGLRDKFREAATAVERRYVQRLEFQMYYLMEFHAHPDWAARNVTSALSAMIDGFWLQALLYPKKFKAKDAIATCISFVSTVLYYHQYKRELKSFQREREGAFVEEDVGIGAMVGEGRDEAEG</sequence>
<dbReference type="PROSITE" id="PS01081">
    <property type="entry name" value="HTH_TETR_1"/>
    <property type="match status" value="1"/>
</dbReference>
<dbReference type="AlphaFoldDB" id="A0A4R6WWA9"/>
<dbReference type="InterPro" id="IPR001647">
    <property type="entry name" value="HTH_TetR"/>
</dbReference>
<keyword evidence="4" id="KW-0804">Transcription</keyword>
<gene>
    <name evidence="7" type="ORF">A8950_2637</name>
</gene>
<evidence type="ECO:0000256" key="1">
    <source>
        <dbReference type="ARBA" id="ARBA00022491"/>
    </source>
</evidence>
<evidence type="ECO:0000313" key="7">
    <source>
        <dbReference type="EMBL" id="TDQ81568.1"/>
    </source>
</evidence>
<dbReference type="InterPro" id="IPR039538">
    <property type="entry name" value="BetI_C"/>
</dbReference>
<dbReference type="InterPro" id="IPR009057">
    <property type="entry name" value="Homeodomain-like_sf"/>
</dbReference>
<proteinExistence type="predicted"/>
<dbReference type="Proteomes" id="UP000295783">
    <property type="component" value="Unassembled WGS sequence"/>
</dbReference>
<organism evidence="7 8">
    <name type="scientific">Dongia mobilis</name>
    <dbReference type="NCBI Taxonomy" id="578943"/>
    <lineage>
        <taxon>Bacteria</taxon>
        <taxon>Pseudomonadati</taxon>
        <taxon>Pseudomonadota</taxon>
        <taxon>Alphaproteobacteria</taxon>
        <taxon>Rhodospirillales</taxon>
        <taxon>Dongiaceae</taxon>
        <taxon>Dongia</taxon>
    </lineage>
</organism>
<keyword evidence="1" id="KW-0678">Repressor</keyword>
<comment type="caution">
    <text evidence="7">The sequence shown here is derived from an EMBL/GenBank/DDBJ whole genome shotgun (WGS) entry which is preliminary data.</text>
</comment>
<evidence type="ECO:0000313" key="8">
    <source>
        <dbReference type="Proteomes" id="UP000295783"/>
    </source>
</evidence>
<dbReference type="Gene3D" id="1.10.357.10">
    <property type="entry name" value="Tetracycline Repressor, domain 2"/>
    <property type="match status" value="1"/>
</dbReference>
<protein>
    <submittedName>
        <fullName evidence="7">TetR family transcriptional regulator</fullName>
    </submittedName>
</protein>
<keyword evidence="2" id="KW-0805">Transcription regulation</keyword>
<feature type="domain" description="HTH tetR-type" evidence="6">
    <location>
        <begin position="9"/>
        <end position="69"/>
    </location>
</feature>
<dbReference type="OrthoDB" id="9805134at2"/>
<dbReference type="EMBL" id="SNYW01000009">
    <property type="protein sequence ID" value="TDQ81568.1"/>
    <property type="molecule type" value="Genomic_DNA"/>
</dbReference>
<dbReference type="Pfam" id="PF13977">
    <property type="entry name" value="TetR_C_6"/>
    <property type="match status" value="1"/>
</dbReference>
<dbReference type="PANTHER" id="PTHR30055">
    <property type="entry name" value="HTH-TYPE TRANSCRIPTIONAL REGULATOR RUTR"/>
    <property type="match status" value="1"/>
</dbReference>
<dbReference type="PROSITE" id="PS50977">
    <property type="entry name" value="HTH_TETR_2"/>
    <property type="match status" value="1"/>
</dbReference>
<dbReference type="NCBIfam" id="NF001978">
    <property type="entry name" value="PRK00767.1"/>
    <property type="match status" value="1"/>
</dbReference>
<dbReference type="GO" id="GO:0003700">
    <property type="term" value="F:DNA-binding transcription factor activity"/>
    <property type="evidence" value="ECO:0007669"/>
    <property type="project" value="TreeGrafter"/>
</dbReference>
<evidence type="ECO:0000259" key="6">
    <source>
        <dbReference type="PROSITE" id="PS50977"/>
    </source>
</evidence>
<dbReference type="PANTHER" id="PTHR30055:SF234">
    <property type="entry name" value="HTH-TYPE TRANSCRIPTIONAL REGULATOR BETI"/>
    <property type="match status" value="1"/>
</dbReference>
<dbReference type="Pfam" id="PF00440">
    <property type="entry name" value="TetR_N"/>
    <property type="match status" value="1"/>
</dbReference>
<reference evidence="7 8" key="1">
    <citation type="submission" date="2019-03" db="EMBL/GenBank/DDBJ databases">
        <title>Genomic Encyclopedia of Type Strains, Phase III (KMG-III): the genomes of soil and plant-associated and newly described type strains.</title>
        <authorList>
            <person name="Whitman W."/>
        </authorList>
    </citation>
    <scope>NUCLEOTIDE SEQUENCE [LARGE SCALE GENOMIC DNA]</scope>
    <source>
        <strain evidence="7 8">CGMCC 1.7660</strain>
    </source>
</reference>
<keyword evidence="3 5" id="KW-0238">DNA-binding</keyword>
<name>A0A4R6WWA9_9PROT</name>